<evidence type="ECO:0000313" key="2">
    <source>
        <dbReference type="EMBL" id="RZU63753.1"/>
    </source>
</evidence>
<evidence type="ECO:0000259" key="1">
    <source>
        <dbReference type="Pfam" id="PF03551"/>
    </source>
</evidence>
<dbReference type="SUPFAM" id="SSF46785">
    <property type="entry name" value="Winged helix' DNA-binding domain"/>
    <property type="match status" value="1"/>
</dbReference>
<dbReference type="InterPro" id="IPR005149">
    <property type="entry name" value="Tscrpt_reg_PadR_N"/>
</dbReference>
<dbReference type="InterPro" id="IPR036390">
    <property type="entry name" value="WH_DNA-bd_sf"/>
</dbReference>
<dbReference type="AlphaFoldDB" id="A0A4Q8AIS7"/>
<dbReference type="Pfam" id="PF03551">
    <property type="entry name" value="PadR"/>
    <property type="match status" value="1"/>
</dbReference>
<dbReference type="Gene3D" id="1.10.10.10">
    <property type="entry name" value="Winged helix-like DNA-binding domain superfamily/Winged helix DNA-binding domain"/>
    <property type="match status" value="1"/>
</dbReference>
<protein>
    <submittedName>
        <fullName evidence="2">PadR family transcriptional regulator</fullName>
    </submittedName>
</protein>
<feature type="domain" description="Transcription regulator PadR N-terminal" evidence="1">
    <location>
        <begin position="27"/>
        <end position="98"/>
    </location>
</feature>
<reference evidence="2 3" key="1">
    <citation type="submission" date="2019-02" db="EMBL/GenBank/DDBJ databases">
        <title>Sequencing the genomes of 1000 actinobacteria strains.</title>
        <authorList>
            <person name="Klenk H.-P."/>
        </authorList>
    </citation>
    <scope>NUCLEOTIDE SEQUENCE [LARGE SCALE GENOMIC DNA]</scope>
    <source>
        <strain evidence="2 3">DSM 18319</strain>
    </source>
</reference>
<evidence type="ECO:0000313" key="3">
    <source>
        <dbReference type="Proteomes" id="UP000291483"/>
    </source>
</evidence>
<organism evidence="2 3">
    <name type="scientific">Microterricola gilva</name>
    <dbReference type="NCBI Taxonomy" id="393267"/>
    <lineage>
        <taxon>Bacteria</taxon>
        <taxon>Bacillati</taxon>
        <taxon>Actinomycetota</taxon>
        <taxon>Actinomycetes</taxon>
        <taxon>Micrococcales</taxon>
        <taxon>Microbacteriaceae</taxon>
        <taxon>Microterricola</taxon>
    </lineage>
</organism>
<dbReference type="RefSeq" id="WP_130504383.1">
    <property type="nucleotide sequence ID" value="NZ_SHLC01000001.1"/>
</dbReference>
<comment type="caution">
    <text evidence="2">The sequence shown here is derived from an EMBL/GenBank/DDBJ whole genome shotgun (WGS) entry which is preliminary data.</text>
</comment>
<dbReference type="EMBL" id="SHLC01000001">
    <property type="protein sequence ID" value="RZU63753.1"/>
    <property type="molecule type" value="Genomic_DNA"/>
</dbReference>
<dbReference type="InterPro" id="IPR036388">
    <property type="entry name" value="WH-like_DNA-bd_sf"/>
</dbReference>
<gene>
    <name evidence="2" type="ORF">EV379_0042</name>
</gene>
<dbReference type="InterPro" id="IPR052509">
    <property type="entry name" value="Metal_resp_DNA-bind_regulator"/>
</dbReference>
<keyword evidence="3" id="KW-1185">Reference proteome</keyword>
<dbReference type="PANTHER" id="PTHR33169:SF14">
    <property type="entry name" value="TRANSCRIPTIONAL REGULATOR RV3488"/>
    <property type="match status" value="1"/>
</dbReference>
<name>A0A4Q8AIS7_9MICO</name>
<dbReference type="PANTHER" id="PTHR33169">
    <property type="entry name" value="PADR-FAMILY TRANSCRIPTIONAL REGULATOR"/>
    <property type="match status" value="1"/>
</dbReference>
<dbReference type="Proteomes" id="UP000291483">
    <property type="component" value="Unassembled WGS sequence"/>
</dbReference>
<dbReference type="OrthoDB" id="122286at2"/>
<proteinExistence type="predicted"/>
<accession>A0A4Q8AIS7</accession>
<sequence>MARRRPGTLFPLEIDILECGLALQAHDGDFYGFALAKAMAGRDDGKGLTAHGTLYKALARMTDAGLLESSWEDAETAEADGRPRRRLYTVSGEGERAYRVATAASQGSAAPGRAAFA</sequence>